<feature type="domain" description="Methyltransferase" evidence="1">
    <location>
        <begin position="65"/>
        <end position="156"/>
    </location>
</feature>
<dbReference type="EMBL" id="JAMXIB010000001">
    <property type="protein sequence ID" value="MCO5723499.1"/>
    <property type="molecule type" value="Genomic_DNA"/>
</dbReference>
<keyword evidence="2" id="KW-0489">Methyltransferase</keyword>
<protein>
    <submittedName>
        <fullName evidence="2">Methyltransferase domain-containing protein</fullName>
    </submittedName>
</protein>
<evidence type="ECO:0000313" key="2">
    <source>
        <dbReference type="EMBL" id="MCO5723499.1"/>
    </source>
</evidence>
<dbReference type="InterPro" id="IPR029063">
    <property type="entry name" value="SAM-dependent_MTases_sf"/>
</dbReference>
<dbReference type="SUPFAM" id="SSF53335">
    <property type="entry name" value="S-adenosyl-L-methionine-dependent methyltransferases"/>
    <property type="match status" value="1"/>
</dbReference>
<evidence type="ECO:0000259" key="1">
    <source>
        <dbReference type="Pfam" id="PF13649"/>
    </source>
</evidence>
<proteinExistence type="predicted"/>
<keyword evidence="3" id="KW-1185">Reference proteome</keyword>
<accession>A0ABT1AU16</accession>
<dbReference type="InterPro" id="IPR041698">
    <property type="entry name" value="Methyltransf_25"/>
</dbReference>
<dbReference type="CDD" id="cd02440">
    <property type="entry name" value="AdoMet_MTases"/>
    <property type="match status" value="1"/>
</dbReference>
<evidence type="ECO:0000313" key="3">
    <source>
        <dbReference type="Proteomes" id="UP001206312"/>
    </source>
</evidence>
<dbReference type="Pfam" id="PF13649">
    <property type="entry name" value="Methyltransf_25"/>
    <property type="match status" value="1"/>
</dbReference>
<sequence>MKRKAVFRHRSTEPELMDDPFLEASELKAALNDIGRVNRLLGGNRVGLAGLKPFLRGSAERPVEVVDIGCGNGEFLRHVARYCRRQHIPVRLTGVDINEKSLGLGRLHQGEFPEIIYECSDVMDYTPKPGVGQPLLICNLFLHHFSEDQIRFLLERWQGAGSRAIIVNDLHRSALAYYLFHLFGVIFMNSGLARHDGLVSIKRGFRRKELEACCRLLPGWECNIRWKWAFRYLWTLTPQGTTYD</sequence>
<dbReference type="GO" id="GO:0008168">
    <property type="term" value="F:methyltransferase activity"/>
    <property type="evidence" value="ECO:0007669"/>
    <property type="project" value="UniProtKB-KW"/>
</dbReference>
<organism evidence="2 3">
    <name type="scientific">Robiginitalea marina</name>
    <dbReference type="NCBI Taxonomy" id="2954105"/>
    <lineage>
        <taxon>Bacteria</taxon>
        <taxon>Pseudomonadati</taxon>
        <taxon>Bacteroidota</taxon>
        <taxon>Flavobacteriia</taxon>
        <taxon>Flavobacteriales</taxon>
        <taxon>Flavobacteriaceae</taxon>
        <taxon>Robiginitalea</taxon>
    </lineage>
</organism>
<name>A0ABT1AU16_9FLAO</name>
<dbReference type="Gene3D" id="3.40.50.150">
    <property type="entry name" value="Vaccinia Virus protein VP39"/>
    <property type="match status" value="1"/>
</dbReference>
<comment type="caution">
    <text evidence="2">The sequence shown here is derived from an EMBL/GenBank/DDBJ whole genome shotgun (WGS) entry which is preliminary data.</text>
</comment>
<dbReference type="RefSeq" id="WP_252739874.1">
    <property type="nucleotide sequence ID" value="NZ_JAMXIB010000001.1"/>
</dbReference>
<reference evidence="2 3" key="1">
    <citation type="submission" date="2022-06" db="EMBL/GenBank/DDBJ databases">
        <authorList>
            <person name="Xuan X."/>
        </authorList>
    </citation>
    <scope>NUCLEOTIDE SEQUENCE [LARGE SCALE GENOMIC DNA]</scope>
    <source>
        <strain evidence="2 3">2V75</strain>
    </source>
</reference>
<gene>
    <name evidence="2" type="ORF">NG653_01440</name>
</gene>
<dbReference type="GO" id="GO:0032259">
    <property type="term" value="P:methylation"/>
    <property type="evidence" value="ECO:0007669"/>
    <property type="project" value="UniProtKB-KW"/>
</dbReference>
<keyword evidence="2" id="KW-0808">Transferase</keyword>
<dbReference type="Proteomes" id="UP001206312">
    <property type="component" value="Unassembled WGS sequence"/>
</dbReference>